<protein>
    <submittedName>
        <fullName evidence="2">Chemotaxis protein CheW</fullName>
    </submittedName>
</protein>
<dbReference type="Gene3D" id="2.30.30.40">
    <property type="entry name" value="SH3 Domains"/>
    <property type="match status" value="1"/>
</dbReference>
<gene>
    <name evidence="2" type="ORF">GCM10010466_46620</name>
</gene>
<dbReference type="RefSeq" id="WP_344862886.1">
    <property type="nucleotide sequence ID" value="NZ_BAAAUT010000040.1"/>
</dbReference>
<feature type="domain" description="CheW-like" evidence="1">
    <location>
        <begin position="21"/>
        <end position="177"/>
    </location>
</feature>
<keyword evidence="3" id="KW-1185">Reference proteome</keyword>
<evidence type="ECO:0000313" key="2">
    <source>
        <dbReference type="EMBL" id="GAA3150167.1"/>
    </source>
</evidence>
<dbReference type="Proteomes" id="UP001500320">
    <property type="component" value="Unassembled WGS sequence"/>
</dbReference>
<dbReference type="SUPFAM" id="SSF50341">
    <property type="entry name" value="CheW-like"/>
    <property type="match status" value="1"/>
</dbReference>
<dbReference type="SMART" id="SM00260">
    <property type="entry name" value="CheW"/>
    <property type="match status" value="1"/>
</dbReference>
<dbReference type="InterPro" id="IPR036061">
    <property type="entry name" value="CheW-like_dom_sf"/>
</dbReference>
<dbReference type="PANTHER" id="PTHR22617">
    <property type="entry name" value="CHEMOTAXIS SENSOR HISTIDINE KINASE-RELATED"/>
    <property type="match status" value="1"/>
</dbReference>
<evidence type="ECO:0000259" key="1">
    <source>
        <dbReference type="PROSITE" id="PS50851"/>
    </source>
</evidence>
<comment type="caution">
    <text evidence="2">The sequence shown here is derived from an EMBL/GenBank/DDBJ whole genome shotgun (WGS) entry which is preliminary data.</text>
</comment>
<dbReference type="InterPro" id="IPR039315">
    <property type="entry name" value="CheW"/>
</dbReference>
<dbReference type="PANTHER" id="PTHR22617:SF41">
    <property type="entry name" value="CHEMOTAXIS SIGNAL TRANSDUCTION SYSTEM ADAPTOR PROTEIN CHEW"/>
    <property type="match status" value="1"/>
</dbReference>
<name>A0ABP6NKC8_9ACTN</name>
<accession>A0ABP6NKC8</accession>
<reference evidence="3" key="1">
    <citation type="journal article" date="2019" name="Int. J. Syst. Evol. Microbiol.">
        <title>The Global Catalogue of Microorganisms (GCM) 10K type strain sequencing project: providing services to taxonomists for standard genome sequencing and annotation.</title>
        <authorList>
            <consortium name="The Broad Institute Genomics Platform"/>
            <consortium name="The Broad Institute Genome Sequencing Center for Infectious Disease"/>
            <person name="Wu L."/>
            <person name="Ma J."/>
        </authorList>
    </citation>
    <scope>NUCLEOTIDE SEQUENCE [LARGE SCALE GENOMIC DNA]</scope>
    <source>
        <strain evidence="3">JCM 9373</strain>
    </source>
</reference>
<dbReference type="InterPro" id="IPR002545">
    <property type="entry name" value="CheW-lke_dom"/>
</dbReference>
<dbReference type="Pfam" id="PF01584">
    <property type="entry name" value="CheW"/>
    <property type="match status" value="1"/>
</dbReference>
<evidence type="ECO:0000313" key="3">
    <source>
        <dbReference type="Proteomes" id="UP001500320"/>
    </source>
</evidence>
<proteinExistence type="predicted"/>
<organism evidence="2 3">
    <name type="scientific">Planomonospora alba</name>
    <dbReference type="NCBI Taxonomy" id="161354"/>
    <lineage>
        <taxon>Bacteria</taxon>
        <taxon>Bacillati</taxon>
        <taxon>Actinomycetota</taxon>
        <taxon>Actinomycetes</taxon>
        <taxon>Streptosporangiales</taxon>
        <taxon>Streptosporangiaceae</taxon>
        <taxon>Planomonospora</taxon>
    </lineage>
</organism>
<sequence length="201" mass="20782">MSDISAAHGGASANGSPAAEPARYLTFTLNGDAYALDIFHVIEILEHRRLTVVPTMPEFVRGVINLRGRAVPVIDLAVRLSRGSTEIKKRTSVIIVHINDASGDVAGASARGKRTGQDIGILVDTVNKVVAFEDDDIEPAPAFGAGIRADYISGMARREGDFVIVLDVDNVLSIADMAGLAGPAAGAPAGHGGTASEVPSA</sequence>
<dbReference type="EMBL" id="BAAAUT010000040">
    <property type="protein sequence ID" value="GAA3150167.1"/>
    <property type="molecule type" value="Genomic_DNA"/>
</dbReference>
<dbReference type="Gene3D" id="2.40.50.180">
    <property type="entry name" value="CheA-289, Domain 4"/>
    <property type="match status" value="1"/>
</dbReference>
<dbReference type="PROSITE" id="PS50851">
    <property type="entry name" value="CHEW"/>
    <property type="match status" value="1"/>
</dbReference>